<organism evidence="2">
    <name type="scientific">marine sediment metagenome</name>
    <dbReference type="NCBI Taxonomy" id="412755"/>
    <lineage>
        <taxon>unclassified sequences</taxon>
        <taxon>metagenomes</taxon>
        <taxon>ecological metagenomes</taxon>
    </lineage>
</organism>
<feature type="domain" description="DUF6429" evidence="1">
    <location>
        <begin position="3"/>
        <end position="69"/>
    </location>
</feature>
<dbReference type="EMBL" id="BARW01040795">
    <property type="protein sequence ID" value="GAJ20531.1"/>
    <property type="molecule type" value="Genomic_DNA"/>
</dbReference>
<proteinExistence type="predicted"/>
<dbReference type="Pfam" id="PF20008">
    <property type="entry name" value="DUF6429"/>
    <property type="match status" value="1"/>
</dbReference>
<feature type="non-terminal residue" evidence="2">
    <location>
        <position position="88"/>
    </location>
</feature>
<sequence length="88" mass="10170">MVETIKELTLLLIYLTSWKEDAGLTKVQRSWKGYPFDALDELNEEGYIDGNKRAKSVYLTEEGLGKAKAREICENLGIPKYFTNYQEM</sequence>
<dbReference type="AlphaFoldDB" id="X1VT71"/>
<gene>
    <name evidence="2" type="ORF">S12H4_61453</name>
</gene>
<protein>
    <recommendedName>
        <fullName evidence="1">DUF6429 domain-containing protein</fullName>
    </recommendedName>
</protein>
<dbReference type="InterPro" id="IPR045489">
    <property type="entry name" value="DUF6429"/>
</dbReference>
<evidence type="ECO:0000313" key="2">
    <source>
        <dbReference type="EMBL" id="GAJ20531.1"/>
    </source>
</evidence>
<comment type="caution">
    <text evidence="2">The sequence shown here is derived from an EMBL/GenBank/DDBJ whole genome shotgun (WGS) entry which is preliminary data.</text>
</comment>
<evidence type="ECO:0000259" key="1">
    <source>
        <dbReference type="Pfam" id="PF20008"/>
    </source>
</evidence>
<name>X1VT71_9ZZZZ</name>
<reference evidence="2" key="1">
    <citation type="journal article" date="2014" name="Front. Microbiol.">
        <title>High frequency of phylogenetically diverse reductive dehalogenase-homologous genes in deep subseafloor sedimentary metagenomes.</title>
        <authorList>
            <person name="Kawai M."/>
            <person name="Futagami T."/>
            <person name="Toyoda A."/>
            <person name="Takaki Y."/>
            <person name="Nishi S."/>
            <person name="Hori S."/>
            <person name="Arai W."/>
            <person name="Tsubouchi T."/>
            <person name="Morono Y."/>
            <person name="Uchiyama I."/>
            <person name="Ito T."/>
            <person name="Fujiyama A."/>
            <person name="Inagaki F."/>
            <person name="Takami H."/>
        </authorList>
    </citation>
    <scope>NUCLEOTIDE SEQUENCE</scope>
    <source>
        <strain evidence="2">Expedition CK06-06</strain>
    </source>
</reference>
<accession>X1VT71</accession>